<reference evidence="5 6" key="1">
    <citation type="submission" date="2018-01" db="EMBL/GenBank/DDBJ databases">
        <title>Superficieibacter electus gen. nov., sp. nov., an extended-spectrum beta-lactamase possessing member of the Enterobacteriaceae family, isolated from intensive care unit surfaces.</title>
        <authorList>
            <person name="Potter R.F."/>
            <person name="D'Souza A.W."/>
        </authorList>
    </citation>
    <scope>NUCLEOTIDE SEQUENCE [LARGE SCALE GENOMIC DNA]</scope>
    <source>
        <strain evidence="4 6">BP-1</strain>
        <strain evidence="3 5">BP-2</strain>
    </source>
</reference>
<name>A0A2P5GNN5_9ENTR</name>
<keyword evidence="1" id="KW-0862">Zinc</keyword>
<dbReference type="Proteomes" id="UP000237073">
    <property type="component" value="Unassembled WGS sequence"/>
</dbReference>
<dbReference type="PROSITE" id="PS50966">
    <property type="entry name" value="ZF_SWIM"/>
    <property type="match status" value="1"/>
</dbReference>
<proteinExistence type="predicted"/>
<gene>
    <name evidence="4" type="ORF">CHU32_15095</name>
    <name evidence="3" type="ORF">CHU33_13405</name>
</gene>
<dbReference type="OrthoDB" id="9760715at2"/>
<keyword evidence="1" id="KW-0863">Zinc-finger</keyword>
<protein>
    <submittedName>
        <fullName evidence="4">SWIM zinc finger family protein</fullName>
    </submittedName>
</protein>
<dbReference type="EMBL" id="PQGE01000011">
    <property type="protein sequence ID" value="POP43986.1"/>
    <property type="molecule type" value="Genomic_DNA"/>
</dbReference>
<organism evidence="4 6">
    <name type="scientific">Superficieibacter electus</name>
    <dbReference type="NCBI Taxonomy" id="2022662"/>
    <lineage>
        <taxon>Bacteria</taxon>
        <taxon>Pseudomonadati</taxon>
        <taxon>Pseudomonadota</taxon>
        <taxon>Gammaproteobacteria</taxon>
        <taxon>Enterobacterales</taxon>
        <taxon>Enterobacteriaceae</taxon>
        <taxon>Superficieibacter</taxon>
    </lineage>
</organism>
<evidence type="ECO:0000313" key="4">
    <source>
        <dbReference type="EMBL" id="POP48158.1"/>
    </source>
</evidence>
<dbReference type="Proteomes" id="UP000247005">
    <property type="component" value="Unassembled WGS sequence"/>
</dbReference>
<evidence type="ECO:0000313" key="6">
    <source>
        <dbReference type="Proteomes" id="UP000247005"/>
    </source>
</evidence>
<keyword evidence="5" id="KW-1185">Reference proteome</keyword>
<evidence type="ECO:0000313" key="3">
    <source>
        <dbReference type="EMBL" id="POP43986.1"/>
    </source>
</evidence>
<dbReference type="Pfam" id="PF04434">
    <property type="entry name" value="SWIM"/>
    <property type="match status" value="1"/>
</dbReference>
<dbReference type="GO" id="GO:0008270">
    <property type="term" value="F:zinc ion binding"/>
    <property type="evidence" value="ECO:0007669"/>
    <property type="project" value="UniProtKB-KW"/>
</dbReference>
<sequence>MELTVETVLAQAPDNASVKAARGLVAPAKWQSLAGNELTLWGECKGSGSRPYQVRVDLNDMACKCSCPSRKFPCKHALALLLLRVQNGDTFTSGEPPEWVTEWLASRQQRAERKEEKAQKAKTVDPQAAARRDAARWERMAAGVDELERWLSDRTRYGIAQLSGKSNPCRDIAARMVDAQLPGIAARLKQMDELIDAGSDWPARLLGQMGEIQLLLDAFRQRGSLTPEEQADLRTALGITTDKNDVADQTAMDDSWLILGQHIEEEGKLWRRRVWLYGQDSQRTALLLEYSHGAKRFEHLYVTGQAVRMTLAFYPGAAPVRALPLTTPVPAPVFAPPVTSLAQALDAMTDMLASHPWQWPILMMLSGISLTLIDAQWQCQTAQGHLLPTRLSAQERWELLAISGGTEIALIGEWDGEWLQPLSAWDGSTMIWQAGDAL</sequence>
<accession>A0A2P5GNN5</accession>
<evidence type="ECO:0000259" key="2">
    <source>
        <dbReference type="PROSITE" id="PS50966"/>
    </source>
</evidence>
<evidence type="ECO:0000313" key="5">
    <source>
        <dbReference type="Proteomes" id="UP000237073"/>
    </source>
</evidence>
<evidence type="ECO:0000256" key="1">
    <source>
        <dbReference type="PROSITE-ProRule" id="PRU00325"/>
    </source>
</evidence>
<feature type="domain" description="SWIM-type" evidence="2">
    <location>
        <begin position="52"/>
        <end position="85"/>
    </location>
</feature>
<keyword evidence="1" id="KW-0479">Metal-binding</keyword>
<comment type="caution">
    <text evidence="4">The sequence shown here is derived from an EMBL/GenBank/DDBJ whole genome shotgun (WGS) entry which is preliminary data.</text>
</comment>
<dbReference type="InterPro" id="IPR007527">
    <property type="entry name" value="Znf_SWIM"/>
</dbReference>
<dbReference type="AlphaFoldDB" id="A0A2P5GNN5"/>
<dbReference type="EMBL" id="PQGD01000011">
    <property type="protein sequence ID" value="POP48158.1"/>
    <property type="molecule type" value="Genomic_DNA"/>
</dbReference>